<accession>A0A075GXJ1</accession>
<reference evidence="2" key="1">
    <citation type="journal article" date="2014" name="Genome Biol. Evol.">
        <title>Pangenome evidence for extensive interdomain horizontal transfer affecting lineage core and shell genes in uncultured planktonic thaumarchaeota and euryarchaeota.</title>
        <authorList>
            <person name="Deschamps P."/>
            <person name="Zivanovic Y."/>
            <person name="Moreira D."/>
            <person name="Rodriguez-Valera F."/>
            <person name="Lopez-Garcia P."/>
        </authorList>
    </citation>
    <scope>NUCLEOTIDE SEQUENCE</scope>
</reference>
<feature type="transmembrane region" description="Helical" evidence="1">
    <location>
        <begin position="47"/>
        <end position="67"/>
    </location>
</feature>
<dbReference type="EMBL" id="KF900773">
    <property type="protein sequence ID" value="AIF06528.1"/>
    <property type="molecule type" value="Genomic_DNA"/>
</dbReference>
<evidence type="ECO:0000256" key="1">
    <source>
        <dbReference type="SAM" id="Phobius"/>
    </source>
</evidence>
<feature type="transmembrane region" description="Helical" evidence="1">
    <location>
        <begin position="16"/>
        <end position="35"/>
    </location>
</feature>
<evidence type="ECO:0000313" key="2">
    <source>
        <dbReference type="EMBL" id="AIF06528.1"/>
    </source>
</evidence>
<protein>
    <submittedName>
        <fullName evidence="2">Uncharacterized protein</fullName>
    </submittedName>
</protein>
<proteinExistence type="predicted"/>
<organism evidence="2">
    <name type="scientific">uncultured marine group II/III euryarchaeote KM3_193_A06</name>
    <dbReference type="NCBI Taxonomy" id="1457966"/>
    <lineage>
        <taxon>Archaea</taxon>
        <taxon>Methanobacteriati</taxon>
        <taxon>Methanobacteriota</taxon>
        <taxon>environmental samples</taxon>
    </lineage>
</organism>
<keyword evidence="1" id="KW-0472">Membrane</keyword>
<name>A0A075GXJ1_9EURY</name>
<sequence>MLDLDSAKELSRIPKVIAFFSLLFISCLELVIGHYYPLYDNETTTMILFSLASIAILTSIMLINNTILFLNTTKSELHKKSNPPGSSIVVSLPILLISFAIIYAWIQIEMIPSEIGDFLYPVSQYEAIWKGFKFMLFSVGVFVSSFHLSILLRLLNDQISGDDFTSKTEDLHYSDAWKKILTSTELLTSEEKDFRKILSNQVDEWLRDEISNQIEGYTETDEFGKEEFYRSNIYDTPNWECNRNAKRALLRIFEHKLSKIYRWPMPKKNKKKNSNEDEEDEKTIQDTFVDFYMTQFSEIVEERMFSINIHQAAGKNLDIKGISPHLIRNIFRHFDSKPRTNLAEIFSSHIIDDVDGKNRQLFNKKSNITGLLIVCLYNYGFEDIHGVLSDTRFSLNTFRALISSMDECLFPNGIGRLSDGLDNNQFLNSSSVLLETIFHQNYQEIIANGVHICKLIDQSYNFPNVARFGDLGQGKIVGLALSEYWELIDNYFK</sequence>
<feature type="transmembrane region" description="Helical" evidence="1">
    <location>
        <begin position="88"/>
        <end position="108"/>
    </location>
</feature>
<dbReference type="AlphaFoldDB" id="A0A075GXJ1"/>
<keyword evidence="1" id="KW-1133">Transmembrane helix</keyword>
<keyword evidence="1" id="KW-0812">Transmembrane</keyword>